<proteinExistence type="predicted"/>
<evidence type="ECO:0000313" key="3">
    <source>
        <dbReference type="Proteomes" id="UP000494256"/>
    </source>
</evidence>
<reference evidence="2 3" key="1">
    <citation type="submission" date="2020-04" db="EMBL/GenBank/DDBJ databases">
        <authorList>
            <person name="Wallbank WR R."/>
            <person name="Pardo Diaz C."/>
            <person name="Kozak K."/>
            <person name="Martin S."/>
            <person name="Jiggins C."/>
            <person name="Moest M."/>
            <person name="Warren A I."/>
            <person name="Byers J.R.P. K."/>
            <person name="Montejo-Kovacevich G."/>
            <person name="Yen C E."/>
        </authorList>
    </citation>
    <scope>NUCLEOTIDE SEQUENCE [LARGE SCALE GENOMIC DNA]</scope>
</reference>
<dbReference type="Proteomes" id="UP000494256">
    <property type="component" value="Unassembled WGS sequence"/>
</dbReference>
<organism evidence="2 3">
    <name type="scientific">Arctia plantaginis</name>
    <name type="common">Wood tiger moth</name>
    <name type="synonym">Phalaena plantaginis</name>
    <dbReference type="NCBI Taxonomy" id="874455"/>
    <lineage>
        <taxon>Eukaryota</taxon>
        <taxon>Metazoa</taxon>
        <taxon>Ecdysozoa</taxon>
        <taxon>Arthropoda</taxon>
        <taxon>Hexapoda</taxon>
        <taxon>Insecta</taxon>
        <taxon>Pterygota</taxon>
        <taxon>Neoptera</taxon>
        <taxon>Endopterygota</taxon>
        <taxon>Lepidoptera</taxon>
        <taxon>Glossata</taxon>
        <taxon>Ditrysia</taxon>
        <taxon>Noctuoidea</taxon>
        <taxon>Erebidae</taxon>
        <taxon>Arctiinae</taxon>
        <taxon>Arctia</taxon>
    </lineage>
</organism>
<dbReference type="EMBL" id="CADEBD010000284">
    <property type="protein sequence ID" value="CAB3229093.1"/>
    <property type="molecule type" value="Genomic_DNA"/>
</dbReference>
<protein>
    <submittedName>
        <fullName evidence="2">Uncharacterized protein</fullName>
    </submittedName>
</protein>
<feature type="region of interest" description="Disordered" evidence="1">
    <location>
        <begin position="50"/>
        <end position="78"/>
    </location>
</feature>
<gene>
    <name evidence="2" type="ORF">APLA_LOCUS3864</name>
</gene>
<accession>A0A8S0Z7S3</accession>
<sequence>MTSNPAFVILERRLRSEARCGQTHVARSWSAARGWSSDARHSCACCHATAPRPPPSRARTTAHAHALSDTRPFSAHNH</sequence>
<evidence type="ECO:0000256" key="1">
    <source>
        <dbReference type="SAM" id="MobiDB-lite"/>
    </source>
</evidence>
<name>A0A8S0Z7S3_ARCPL</name>
<dbReference type="AlphaFoldDB" id="A0A8S0Z7S3"/>
<comment type="caution">
    <text evidence="2">The sequence shown here is derived from an EMBL/GenBank/DDBJ whole genome shotgun (WGS) entry which is preliminary data.</text>
</comment>
<evidence type="ECO:0000313" key="2">
    <source>
        <dbReference type="EMBL" id="CAB3229093.1"/>
    </source>
</evidence>
<dbReference type="OrthoDB" id="6905030at2759"/>